<dbReference type="Gene3D" id="1.50.10.10">
    <property type="match status" value="1"/>
</dbReference>
<dbReference type="Pfam" id="PF00723">
    <property type="entry name" value="Glyco_hydro_15"/>
    <property type="match status" value="1"/>
</dbReference>
<organism evidence="3 4">
    <name type="scientific">Leeuwenhoekiella parthenopeia</name>
    <dbReference type="NCBI Taxonomy" id="2890320"/>
    <lineage>
        <taxon>Bacteria</taxon>
        <taxon>Pseudomonadati</taxon>
        <taxon>Bacteroidota</taxon>
        <taxon>Flavobacteriia</taxon>
        <taxon>Flavobacteriales</taxon>
        <taxon>Flavobacteriaceae</taxon>
        <taxon>Leeuwenhoekiella</taxon>
    </lineage>
</organism>
<name>A0ABS8GPP3_9FLAO</name>
<dbReference type="EMBL" id="JAJGMW010000001">
    <property type="protein sequence ID" value="MCC4211126.1"/>
    <property type="molecule type" value="Genomic_DNA"/>
</dbReference>
<dbReference type="Proteomes" id="UP001197770">
    <property type="component" value="Unassembled WGS sequence"/>
</dbReference>
<dbReference type="GO" id="GO:0016787">
    <property type="term" value="F:hydrolase activity"/>
    <property type="evidence" value="ECO:0007669"/>
    <property type="project" value="UniProtKB-KW"/>
</dbReference>
<gene>
    <name evidence="3" type="ORF">LLW17_00225</name>
</gene>
<keyword evidence="3" id="KW-0378">Hydrolase</keyword>
<dbReference type="Pfam" id="PF19291">
    <property type="entry name" value="TREH_N"/>
    <property type="match status" value="1"/>
</dbReference>
<dbReference type="SUPFAM" id="SSF48208">
    <property type="entry name" value="Six-hairpin glycosidases"/>
    <property type="match status" value="1"/>
</dbReference>
<proteinExistence type="predicted"/>
<evidence type="ECO:0000259" key="2">
    <source>
        <dbReference type="Pfam" id="PF19291"/>
    </source>
</evidence>
<sequence>MNNLNYGIIGNCRSAALISDKGSIDWCCLPKFDAPSVFAKLLDTKKGGSLGFEVDDDYTITQKYMWQTNILRTMFDDGSNAFEVFDFMPRYEKRGGKFYAPPDVIRFIRLVKGKPVFKIIYDPKLEYAGCETITEDKGGYLESFTEEGKYDSVYLYSNIENQKILNRESVEMTGNVYLLLSYHEKLVPQSLDRAYLKFQRTKVYWMNWSDATTKYPNYQNEIMRSALVLKALTYEKSGAVLAAATTSLPEAIGEERNWDYRFCWVRDASMVIRVIAGLGHTKSARKFLQFIIDTIPDKDEKIQIMYGINGEKTLTERTLDHLEGYEGSKPVRVGNAAYTQRQNDIYGILMEVIYHQFVKFETSLENSEALWTIVRGIVKIVEQHWKEPDKGIWELRTEDKHFTFSKLLCWVAVNRAVKIADVISNTRDTEHWKDLRQEIFEDICANAWNEEVQAYTQAYGSKDLDASTLLMEQYGFLDATDHRYVSTVRATERELCKDGLMYRYKNKDDFGEPSSSFTICTFWLIDSLYKIGECDKAKEYFDQLLSYSNHLGLFSEDIDFETKHLLGNFPQAYSHLALIKTAENFSKTTTLEEPFKSIFY</sequence>
<feature type="domain" description="GH15-like" evidence="1">
    <location>
        <begin position="218"/>
        <end position="582"/>
    </location>
</feature>
<feature type="domain" description="Trehalase-like N-terminal" evidence="2">
    <location>
        <begin position="8"/>
        <end position="133"/>
    </location>
</feature>
<evidence type="ECO:0000313" key="4">
    <source>
        <dbReference type="Proteomes" id="UP001197770"/>
    </source>
</evidence>
<reference evidence="3 4" key="1">
    <citation type="submission" date="2021-11" db="EMBL/GenBank/DDBJ databases">
        <title>Seasonal and diel survey of microbial diversity of the Tyrrhenian coast.</title>
        <authorList>
            <person name="Gattoni G."/>
            <person name="Corral P."/>
        </authorList>
    </citation>
    <scope>NUCLEOTIDE SEQUENCE [LARGE SCALE GENOMIC DNA]</scope>
    <source>
        <strain evidence="3 4">Mr9</strain>
    </source>
</reference>
<comment type="caution">
    <text evidence="3">The sequence shown here is derived from an EMBL/GenBank/DDBJ whole genome shotgun (WGS) entry which is preliminary data.</text>
</comment>
<dbReference type="PANTHER" id="PTHR31616">
    <property type="entry name" value="TREHALASE"/>
    <property type="match status" value="1"/>
</dbReference>
<dbReference type="InterPro" id="IPR012341">
    <property type="entry name" value="6hp_glycosidase-like_sf"/>
</dbReference>
<evidence type="ECO:0000313" key="3">
    <source>
        <dbReference type="EMBL" id="MCC4211126.1"/>
    </source>
</evidence>
<dbReference type="InterPro" id="IPR045582">
    <property type="entry name" value="Trehalase-like_N"/>
</dbReference>
<dbReference type="RefSeq" id="WP_228228253.1">
    <property type="nucleotide sequence ID" value="NZ_JAJGMW010000001.1"/>
</dbReference>
<dbReference type="InterPro" id="IPR011613">
    <property type="entry name" value="GH15-like"/>
</dbReference>
<accession>A0ABS8GPP3</accession>
<protein>
    <submittedName>
        <fullName evidence="3">Glycoside hydrolase family 15 protein</fullName>
    </submittedName>
</protein>
<evidence type="ECO:0000259" key="1">
    <source>
        <dbReference type="Pfam" id="PF00723"/>
    </source>
</evidence>
<keyword evidence="4" id="KW-1185">Reference proteome</keyword>
<dbReference type="PANTHER" id="PTHR31616:SF0">
    <property type="entry name" value="GLUCAN 1,4-ALPHA-GLUCOSIDASE"/>
    <property type="match status" value="1"/>
</dbReference>
<dbReference type="InterPro" id="IPR008928">
    <property type="entry name" value="6-hairpin_glycosidase_sf"/>
</dbReference>